<feature type="chain" id="PRO_5018114794" description="G domain-containing protein" evidence="1">
    <location>
        <begin position="23"/>
        <end position="454"/>
    </location>
</feature>
<keyword evidence="1" id="KW-0732">Signal</keyword>
<evidence type="ECO:0008006" key="4">
    <source>
        <dbReference type="Google" id="ProtNLM"/>
    </source>
</evidence>
<evidence type="ECO:0000256" key="1">
    <source>
        <dbReference type="SAM" id="SignalP"/>
    </source>
</evidence>
<feature type="signal peptide" evidence="1">
    <location>
        <begin position="1"/>
        <end position="22"/>
    </location>
</feature>
<dbReference type="EMBL" id="OVEO01000012">
    <property type="protein sequence ID" value="SPQ99792.1"/>
    <property type="molecule type" value="Genomic_DNA"/>
</dbReference>
<accession>A0A3P3YHW9</accession>
<evidence type="ECO:0000313" key="2">
    <source>
        <dbReference type="EMBL" id="SPQ99792.1"/>
    </source>
</evidence>
<proteinExistence type="predicted"/>
<dbReference type="Proteomes" id="UP000290189">
    <property type="component" value="Unassembled WGS sequence"/>
</dbReference>
<sequence>MLPSTAALCCTVAAMLASAASAVPVVGTVAKVADKMDDLENTVRSLRSALGVHGEGERKYYYSKVERGSPLVYDRTNSRTHQAPSILAVGPLNTAKSGLLGTLLGEMGCDPSGHEFDVHQHHTPLTGPYVQCVTCFLRGVAQVNLCGMPALFDSEFEDEFWKHFVAAVNLVVENVGPVSSVVYVDTFHGHDVDPFRNLVGHTFRLSSCTDDDVKRGIYRARFINMLLTDAGYDGVLEVAVECLDPLERLRAPERLSKIQRFNSDVSVRAVDPITNLAHRLMFVGDWNYKGLVDKAQTIRLSNVVVDACRAQLGLLQDNRPVSRLSDKTGARGCPCPTHGLQTAVTTSRADGIPTAPGIVVVAWALLAAGALKGLARLRAPVPAPASNGALRKIGITAGVAAAAGGLIAIGVNAAKAKSKEIASGKYEDQEPSAGLQVLSSVAMTVACVLAVDMA</sequence>
<organism evidence="2 3">
    <name type="scientific">Plasmodiophora brassicae</name>
    <name type="common">Clubroot disease agent</name>
    <dbReference type="NCBI Taxonomy" id="37360"/>
    <lineage>
        <taxon>Eukaryota</taxon>
        <taxon>Sar</taxon>
        <taxon>Rhizaria</taxon>
        <taxon>Endomyxa</taxon>
        <taxon>Phytomyxea</taxon>
        <taxon>Plasmodiophorida</taxon>
        <taxon>Plasmodiophoridae</taxon>
        <taxon>Plasmodiophora</taxon>
    </lineage>
</organism>
<keyword evidence="2" id="KW-0496">Mitochondrion</keyword>
<reference evidence="2 3" key="1">
    <citation type="submission" date="2018-03" db="EMBL/GenBank/DDBJ databases">
        <authorList>
            <person name="Fogelqvist J."/>
        </authorList>
    </citation>
    <scope>NUCLEOTIDE SEQUENCE [LARGE SCALE GENOMIC DNA]</scope>
</reference>
<name>A0A3P3YHW9_PLABS</name>
<protein>
    <recommendedName>
        <fullName evidence="4">G domain-containing protein</fullName>
    </recommendedName>
</protein>
<gene>
    <name evidence="2" type="ORF">PLBR_LOCUS7007</name>
</gene>
<dbReference type="AlphaFoldDB" id="A0A3P3YHW9"/>
<geneLocation type="mitochondrion" evidence="2"/>
<evidence type="ECO:0000313" key="3">
    <source>
        <dbReference type="Proteomes" id="UP000290189"/>
    </source>
</evidence>